<gene>
    <name evidence="5" type="primary">tagD</name>
    <name evidence="5" type="ORF">ERS852461_02618</name>
</gene>
<evidence type="ECO:0000256" key="1">
    <source>
        <dbReference type="ARBA" id="ARBA00010928"/>
    </source>
</evidence>
<dbReference type="EMBL" id="CZAE01000012">
    <property type="protein sequence ID" value="CUP46123.1"/>
    <property type="molecule type" value="Genomic_DNA"/>
</dbReference>
<dbReference type="GO" id="GO:0047348">
    <property type="term" value="F:glycerol-3-phosphate cytidylyltransferase activity"/>
    <property type="evidence" value="ECO:0007669"/>
    <property type="project" value="UniProtKB-EC"/>
</dbReference>
<dbReference type="Pfam" id="PF01467">
    <property type="entry name" value="CTP_transf_like"/>
    <property type="match status" value="1"/>
</dbReference>
<reference evidence="5 6" key="1">
    <citation type="submission" date="2015-09" db="EMBL/GenBank/DDBJ databases">
        <authorList>
            <consortium name="Pathogen Informatics"/>
        </authorList>
    </citation>
    <scope>NUCLEOTIDE SEQUENCE [LARGE SCALE GENOMIC DNA]</scope>
    <source>
        <strain evidence="5 6">2789STDY5834846</strain>
    </source>
</reference>
<dbReference type="InterPro" id="IPR036291">
    <property type="entry name" value="NAD(P)-bd_dom_sf"/>
</dbReference>
<comment type="similarity">
    <text evidence="1">Belongs to the Gfo/Idh/MocA family.</text>
</comment>
<dbReference type="GO" id="GO:0016491">
    <property type="term" value="F:oxidoreductase activity"/>
    <property type="evidence" value="ECO:0007669"/>
    <property type="project" value="UniProtKB-KW"/>
</dbReference>
<name>A0A174NBX9_9BACE</name>
<keyword evidence="5" id="KW-0808">Transferase</keyword>
<accession>A0A174NBX9</accession>
<proteinExistence type="inferred from homology"/>
<dbReference type="SUPFAM" id="SSF55347">
    <property type="entry name" value="Glyceraldehyde-3-phosphate dehydrogenase-like, C-terminal domain"/>
    <property type="match status" value="1"/>
</dbReference>
<dbReference type="GO" id="GO:0000166">
    <property type="term" value="F:nucleotide binding"/>
    <property type="evidence" value="ECO:0007669"/>
    <property type="project" value="InterPro"/>
</dbReference>
<dbReference type="NCBIfam" id="TIGR00125">
    <property type="entry name" value="cyt_tran_rel"/>
    <property type="match status" value="1"/>
</dbReference>
<dbReference type="PANTHER" id="PTHR22604:SF105">
    <property type="entry name" value="TRANS-1,2-DIHYDROBENZENE-1,2-DIOL DEHYDROGENASE"/>
    <property type="match status" value="1"/>
</dbReference>
<organism evidence="5 6">
    <name type="scientific">Bacteroides faecis</name>
    <dbReference type="NCBI Taxonomy" id="674529"/>
    <lineage>
        <taxon>Bacteria</taxon>
        <taxon>Pseudomonadati</taxon>
        <taxon>Bacteroidota</taxon>
        <taxon>Bacteroidia</taxon>
        <taxon>Bacteroidales</taxon>
        <taxon>Bacteroidaceae</taxon>
        <taxon>Bacteroides</taxon>
    </lineage>
</organism>
<feature type="domain" description="Cytidyltransferase-like" evidence="4">
    <location>
        <begin position="5"/>
        <end position="125"/>
    </location>
</feature>
<evidence type="ECO:0000259" key="4">
    <source>
        <dbReference type="Pfam" id="PF01467"/>
    </source>
</evidence>
<dbReference type="Gene3D" id="3.40.50.620">
    <property type="entry name" value="HUPs"/>
    <property type="match status" value="1"/>
</dbReference>
<dbReference type="SUPFAM" id="SSF51735">
    <property type="entry name" value="NAD(P)-binding Rossmann-fold domains"/>
    <property type="match status" value="1"/>
</dbReference>
<protein>
    <submittedName>
        <fullName evidence="5">Putative cytidylytransferase oxidoreductese related protein</fullName>
        <ecNumber evidence="5">2.7.7.39</ecNumber>
    </submittedName>
</protein>
<dbReference type="AlphaFoldDB" id="A0A174NBX9"/>
<evidence type="ECO:0000259" key="3">
    <source>
        <dbReference type="Pfam" id="PF01408"/>
    </source>
</evidence>
<keyword evidence="2" id="KW-0560">Oxidoreductase</keyword>
<evidence type="ECO:0000256" key="2">
    <source>
        <dbReference type="ARBA" id="ARBA00023002"/>
    </source>
</evidence>
<sequence length="447" mass="50637">MKKVITYGTYDLLHEGHLNLLHRAKELGDYLIVGVTSDSFDRGRGKLNVRNNVLERVEAVKATGYADEVIIEDYLGQKIDDIQRYNVDIFAIGSDWVGKFDYLNEYCKVIYLPRTEGISSTMLREQTEEVYRIGIVGSGRIARRFVPETKVVNSVKATAVFDPNKESADAFAAQFGVKAYFDKYEEFLENVDAVYVASPHLTHYDYTKQSLYAGKHVLCEIPFMLSAAQAYELYDYAEINNLVLLEASKTAFCPSFNHLVTLVKSGVIGDVVDVKTSLSKMVSAPTRELDVVQAGGAMNEHAPLALMAIIKLLGKEYSDFDFHSKVENGVDVYTKVVLNYPHATSSATLGIGVKTEGNMVISGTKGYVYVPAPWWLTSFFEVRYEDQAKNKKFFYSYDGDGLRYEIQEFMSMIVNHRKSSYKLRRRDSVTVAEIIEKFNLRENYKEI</sequence>
<dbReference type="Pfam" id="PF01408">
    <property type="entry name" value="GFO_IDH_MocA"/>
    <property type="match status" value="1"/>
</dbReference>
<keyword evidence="5" id="KW-0548">Nucleotidyltransferase</keyword>
<dbReference type="PANTHER" id="PTHR22604">
    <property type="entry name" value="OXIDOREDUCTASES"/>
    <property type="match status" value="1"/>
</dbReference>
<feature type="domain" description="Gfo/Idh/MocA-like oxidoreductase N-terminal" evidence="3">
    <location>
        <begin position="132"/>
        <end position="244"/>
    </location>
</feature>
<dbReference type="InterPro" id="IPR004821">
    <property type="entry name" value="Cyt_trans-like"/>
</dbReference>
<dbReference type="Proteomes" id="UP000095606">
    <property type="component" value="Unassembled WGS sequence"/>
</dbReference>
<dbReference type="EC" id="2.7.7.39" evidence="5"/>
<dbReference type="InterPro" id="IPR014729">
    <property type="entry name" value="Rossmann-like_a/b/a_fold"/>
</dbReference>
<dbReference type="InterPro" id="IPR050984">
    <property type="entry name" value="Gfo/Idh/MocA_domain"/>
</dbReference>
<dbReference type="GeneID" id="75115685"/>
<dbReference type="InterPro" id="IPR000683">
    <property type="entry name" value="Gfo/Idh/MocA-like_OxRdtase_N"/>
</dbReference>
<evidence type="ECO:0000313" key="6">
    <source>
        <dbReference type="Proteomes" id="UP000095606"/>
    </source>
</evidence>
<dbReference type="Gene3D" id="3.30.360.10">
    <property type="entry name" value="Dihydrodipicolinate Reductase, domain 2"/>
    <property type="match status" value="1"/>
</dbReference>
<dbReference type="RefSeq" id="WP_005682698.1">
    <property type="nucleotide sequence ID" value="NZ_CAJTBR010000082.1"/>
</dbReference>
<dbReference type="SUPFAM" id="SSF52374">
    <property type="entry name" value="Nucleotidylyl transferase"/>
    <property type="match status" value="1"/>
</dbReference>
<dbReference type="Gene3D" id="3.40.50.720">
    <property type="entry name" value="NAD(P)-binding Rossmann-like Domain"/>
    <property type="match status" value="1"/>
</dbReference>
<evidence type="ECO:0000313" key="5">
    <source>
        <dbReference type="EMBL" id="CUP46123.1"/>
    </source>
</evidence>